<dbReference type="AlphaFoldDB" id="A0A178Z1X7"/>
<dbReference type="Proteomes" id="UP000078343">
    <property type="component" value="Unassembled WGS sequence"/>
</dbReference>
<reference evidence="3 4" key="1">
    <citation type="submission" date="2016-04" db="EMBL/GenBank/DDBJ databases">
        <title>Draft genome of Fonsecaea erecta CBS 125763.</title>
        <authorList>
            <person name="Weiss V.A."/>
            <person name="Vicente V.A."/>
            <person name="Raittz R.T."/>
            <person name="Moreno L.F."/>
            <person name="De Souza E.M."/>
            <person name="Pedrosa F.O."/>
            <person name="Steffens M.B."/>
            <person name="Faoro H."/>
            <person name="Tadra-Sfeir M.Z."/>
            <person name="Najafzadeh M.J."/>
            <person name="Felipe M.S."/>
            <person name="Teixeira M."/>
            <person name="Sun J."/>
            <person name="Xi L."/>
            <person name="Gomes R."/>
            <person name="De Azevedo C.M."/>
            <person name="Salgado C.G."/>
            <person name="Da Silva M.B."/>
            <person name="Nascimento M.F."/>
            <person name="Queiroz-Telles F."/>
            <person name="Attili D.S."/>
            <person name="Gorbushina A."/>
        </authorList>
    </citation>
    <scope>NUCLEOTIDE SEQUENCE [LARGE SCALE GENOMIC DNA]</scope>
    <source>
        <strain evidence="3 4">CBS 125763</strain>
    </source>
</reference>
<feature type="compositionally biased region" description="Polar residues" evidence="1">
    <location>
        <begin position="108"/>
        <end position="118"/>
    </location>
</feature>
<gene>
    <name evidence="3" type="ORF">AYL99_11998</name>
</gene>
<evidence type="ECO:0000256" key="2">
    <source>
        <dbReference type="SAM" id="SignalP"/>
    </source>
</evidence>
<dbReference type="GeneID" id="30016165"/>
<evidence type="ECO:0000256" key="1">
    <source>
        <dbReference type="SAM" id="MobiDB-lite"/>
    </source>
</evidence>
<protein>
    <submittedName>
        <fullName evidence="3">Uncharacterized protein</fullName>
    </submittedName>
</protein>
<feature type="signal peptide" evidence="2">
    <location>
        <begin position="1"/>
        <end position="19"/>
    </location>
</feature>
<comment type="caution">
    <text evidence="3">The sequence shown here is derived from an EMBL/GenBank/DDBJ whole genome shotgun (WGS) entry which is preliminary data.</text>
</comment>
<accession>A0A178Z1X7</accession>
<keyword evidence="2" id="KW-0732">Signal</keyword>
<evidence type="ECO:0000313" key="4">
    <source>
        <dbReference type="Proteomes" id="UP000078343"/>
    </source>
</evidence>
<dbReference type="EMBL" id="LVYI01000021">
    <property type="protein sequence ID" value="OAP53812.1"/>
    <property type="molecule type" value="Genomic_DNA"/>
</dbReference>
<feature type="region of interest" description="Disordered" evidence="1">
    <location>
        <begin position="74"/>
        <end position="118"/>
    </location>
</feature>
<proteinExistence type="predicted"/>
<evidence type="ECO:0000313" key="3">
    <source>
        <dbReference type="EMBL" id="OAP53812.1"/>
    </source>
</evidence>
<feature type="chain" id="PRO_5008098205" evidence="2">
    <location>
        <begin position="20"/>
        <end position="118"/>
    </location>
</feature>
<organism evidence="3 4">
    <name type="scientific">Fonsecaea erecta</name>
    <dbReference type="NCBI Taxonomy" id="1367422"/>
    <lineage>
        <taxon>Eukaryota</taxon>
        <taxon>Fungi</taxon>
        <taxon>Dikarya</taxon>
        <taxon>Ascomycota</taxon>
        <taxon>Pezizomycotina</taxon>
        <taxon>Eurotiomycetes</taxon>
        <taxon>Chaetothyriomycetidae</taxon>
        <taxon>Chaetothyriales</taxon>
        <taxon>Herpotrichiellaceae</taxon>
        <taxon>Fonsecaea</taxon>
    </lineage>
</organism>
<keyword evidence="4" id="KW-1185">Reference proteome</keyword>
<sequence length="118" mass="12854">MTTAFTIVFVTIISTLVQRYPLWNAQTGTADSRYGEKVKADQESHRCREVDEAVHPVDQPHRVGGIGGSIAEWAAPNAGLPSHSSPSPKVKKSLHDEEMVETSIDGPKNTSSVRTKEV</sequence>
<dbReference type="RefSeq" id="XP_018687179.1">
    <property type="nucleotide sequence ID" value="XM_018843502.1"/>
</dbReference>
<name>A0A178Z1X7_9EURO</name>